<reference evidence="1 2" key="1">
    <citation type="submission" date="2017-08" db="EMBL/GenBank/DDBJ databases">
        <title>Comparative genomics of non-oral Prevotella species.</title>
        <authorList>
            <person name="Accetto T."/>
            <person name="Nograsek B."/>
            <person name="Avgustin G."/>
        </authorList>
    </citation>
    <scope>NUCLEOTIDE SEQUENCE [LARGE SCALE GENOMIC DNA]</scope>
    <source>
        <strain evidence="1 2">TC1-1</strain>
    </source>
</reference>
<keyword evidence="2" id="KW-1185">Reference proteome</keyword>
<protein>
    <recommendedName>
        <fullName evidence="3">DKNYY family protein</fullName>
    </recommendedName>
</protein>
<evidence type="ECO:0000313" key="2">
    <source>
        <dbReference type="Proteomes" id="UP000216189"/>
    </source>
</evidence>
<evidence type="ECO:0008006" key="3">
    <source>
        <dbReference type="Google" id="ProtNLM"/>
    </source>
</evidence>
<organism evidence="1 2">
    <name type="scientific">Segatella bryantii</name>
    <name type="common">Prevotella bryantii</name>
    <dbReference type="NCBI Taxonomy" id="77095"/>
    <lineage>
        <taxon>Bacteria</taxon>
        <taxon>Pseudomonadati</taxon>
        <taxon>Bacteroidota</taxon>
        <taxon>Bacteroidia</taxon>
        <taxon>Bacteroidales</taxon>
        <taxon>Prevotellaceae</taxon>
        <taxon>Segatella</taxon>
    </lineage>
</organism>
<dbReference type="Proteomes" id="UP000216189">
    <property type="component" value="Unassembled WGS sequence"/>
</dbReference>
<comment type="caution">
    <text evidence="1">The sequence shown here is derived from an EMBL/GenBank/DDBJ whole genome shotgun (WGS) entry which is preliminary data.</text>
</comment>
<dbReference type="Pfam" id="PF13644">
    <property type="entry name" value="DKNYY"/>
    <property type="match status" value="1"/>
</dbReference>
<dbReference type="InterPro" id="IPR027375">
    <property type="entry name" value="DKNYY"/>
</dbReference>
<sequence length="163" mass="18866">MVAMMGITQLTNAQRYEIDHDHVYFDRELLKYADAHTFRDLGCGYAKDMYNVYMDGRVLENVDPASFRLKESTSWRNRKGINEPLSSIRGYYKTKFNVYYGDKKIDAVPGSFKELGGGYAKDAFNVFYYGEKIKGAMATSFKYRGNGYAEDSFDVYYRGKKIE</sequence>
<dbReference type="EMBL" id="NPJF01000023">
    <property type="protein sequence ID" value="OYP56436.1"/>
    <property type="molecule type" value="Genomic_DNA"/>
</dbReference>
<gene>
    <name evidence="1" type="ORF">CIK91_02785</name>
</gene>
<proteinExistence type="predicted"/>
<name>A0ABX4EL11_SEGBR</name>
<accession>A0ABX4EL11</accession>
<evidence type="ECO:0000313" key="1">
    <source>
        <dbReference type="EMBL" id="OYP56436.1"/>
    </source>
</evidence>